<name>A0ACC3SRZ7_LIPKO</name>
<reference evidence="2" key="1">
    <citation type="journal article" date="2024" name="Front. Bioeng. Biotechnol.">
        <title>Genome-scale model development and genomic sequencing of the oleaginous clade Lipomyces.</title>
        <authorList>
            <person name="Czajka J.J."/>
            <person name="Han Y."/>
            <person name="Kim J."/>
            <person name="Mondo S.J."/>
            <person name="Hofstad B.A."/>
            <person name="Robles A."/>
            <person name="Haridas S."/>
            <person name="Riley R."/>
            <person name="LaButti K."/>
            <person name="Pangilinan J."/>
            <person name="Andreopoulos W."/>
            <person name="Lipzen A."/>
            <person name="Yan J."/>
            <person name="Wang M."/>
            <person name="Ng V."/>
            <person name="Grigoriev I.V."/>
            <person name="Spatafora J.W."/>
            <person name="Magnuson J.K."/>
            <person name="Baker S.E."/>
            <person name="Pomraning K.R."/>
        </authorList>
    </citation>
    <scope>NUCLEOTIDE SEQUENCE [LARGE SCALE GENOMIC DNA]</scope>
    <source>
        <strain evidence="2">CBS 7786</strain>
    </source>
</reference>
<dbReference type="Proteomes" id="UP001433508">
    <property type="component" value="Unassembled WGS sequence"/>
</dbReference>
<keyword evidence="2" id="KW-1185">Reference proteome</keyword>
<dbReference type="EMBL" id="MU971480">
    <property type="protein sequence ID" value="KAK9234402.1"/>
    <property type="molecule type" value="Genomic_DNA"/>
</dbReference>
<sequence length="239" mass="25887">MTVTEEHPISIRAHAVLFDLDGTLVDSTNAIVAHWTRFGHENGIPPERILATSHGRRLIDTLLEHTPHLASDTIANELESNLPKEFGDRCQSILGAPEIVQRLDKVFPDDRRWGIVTSGTSSLASQWLDMFGMPIPDVFITAEKVGRGKPDPEGYVLGRRLLGADQSLGKKAIVFEDAPAGIRAGKAAGAVVIGIASTHSKAEVLDAGADFVVTDLSQIEVVREPADSDDFVIRILRQA</sequence>
<accession>A0ACC3SRZ7</accession>
<comment type="caution">
    <text evidence="1">The sequence shown here is derived from an EMBL/GenBank/DDBJ whole genome shotgun (WGS) entry which is preliminary data.</text>
</comment>
<protein>
    <submittedName>
        <fullName evidence="1">HAD-like domain-containing protein</fullName>
    </submittedName>
</protein>
<evidence type="ECO:0000313" key="1">
    <source>
        <dbReference type="EMBL" id="KAK9234402.1"/>
    </source>
</evidence>
<evidence type="ECO:0000313" key="2">
    <source>
        <dbReference type="Proteomes" id="UP001433508"/>
    </source>
</evidence>
<organism evidence="1 2">
    <name type="scientific">Lipomyces kononenkoae</name>
    <name type="common">Yeast</name>
    <dbReference type="NCBI Taxonomy" id="34357"/>
    <lineage>
        <taxon>Eukaryota</taxon>
        <taxon>Fungi</taxon>
        <taxon>Dikarya</taxon>
        <taxon>Ascomycota</taxon>
        <taxon>Saccharomycotina</taxon>
        <taxon>Lipomycetes</taxon>
        <taxon>Lipomycetales</taxon>
        <taxon>Lipomycetaceae</taxon>
        <taxon>Lipomyces</taxon>
    </lineage>
</organism>
<proteinExistence type="predicted"/>
<gene>
    <name evidence="1" type="ORF">V1525DRAFT_413203</name>
</gene>